<name>A0A225D480_9BACT</name>
<keyword evidence="2" id="KW-1185">Reference proteome</keyword>
<gene>
    <name evidence="1" type="ORF">FRUB_08316</name>
</gene>
<protein>
    <submittedName>
        <fullName evidence="1">Uncharacterized protein</fullName>
    </submittedName>
</protein>
<organism evidence="1 2">
    <name type="scientific">Fimbriiglobus ruber</name>
    <dbReference type="NCBI Taxonomy" id="1908690"/>
    <lineage>
        <taxon>Bacteria</taxon>
        <taxon>Pseudomonadati</taxon>
        <taxon>Planctomycetota</taxon>
        <taxon>Planctomycetia</taxon>
        <taxon>Gemmatales</taxon>
        <taxon>Gemmataceae</taxon>
        <taxon>Fimbriiglobus</taxon>
    </lineage>
</organism>
<reference evidence="2" key="1">
    <citation type="submission" date="2017-06" db="EMBL/GenBank/DDBJ databases">
        <title>Genome analysis of Fimbriiglobus ruber SP5, the first member of the order Planctomycetales with confirmed chitinolytic capability.</title>
        <authorList>
            <person name="Ravin N.V."/>
            <person name="Rakitin A.L."/>
            <person name="Ivanova A.A."/>
            <person name="Beletsky A.V."/>
            <person name="Kulichevskaya I.S."/>
            <person name="Mardanov A.V."/>
            <person name="Dedysh S.N."/>
        </authorList>
    </citation>
    <scope>NUCLEOTIDE SEQUENCE [LARGE SCALE GENOMIC DNA]</scope>
    <source>
        <strain evidence="2">SP5</strain>
    </source>
</reference>
<accession>A0A225D480</accession>
<evidence type="ECO:0000313" key="1">
    <source>
        <dbReference type="EMBL" id="OWK35753.1"/>
    </source>
</evidence>
<comment type="caution">
    <text evidence="1">The sequence shown here is derived from an EMBL/GenBank/DDBJ whole genome shotgun (WGS) entry which is preliminary data.</text>
</comment>
<dbReference type="Proteomes" id="UP000214646">
    <property type="component" value="Unassembled WGS sequence"/>
</dbReference>
<dbReference type="AlphaFoldDB" id="A0A225D480"/>
<dbReference type="EMBL" id="NIDE01000017">
    <property type="protein sequence ID" value="OWK35753.1"/>
    <property type="molecule type" value="Genomic_DNA"/>
</dbReference>
<evidence type="ECO:0000313" key="2">
    <source>
        <dbReference type="Proteomes" id="UP000214646"/>
    </source>
</evidence>
<sequence>MKSFVFSGGCGLCNPTNTGKHGGFQAFLFFSNVNLSMATLG</sequence>
<proteinExistence type="predicted"/>